<comment type="caution">
    <text evidence="2">The sequence shown here is derived from an EMBL/GenBank/DDBJ whole genome shotgun (WGS) entry which is preliminary data.</text>
</comment>
<gene>
    <name evidence="2" type="ORF">ACFFTL_04610</name>
</gene>
<evidence type="ECO:0000313" key="2">
    <source>
        <dbReference type="EMBL" id="MFB9571644.1"/>
    </source>
</evidence>
<dbReference type="EMBL" id="JBHMCG010000015">
    <property type="protein sequence ID" value="MFB9571644.1"/>
    <property type="molecule type" value="Genomic_DNA"/>
</dbReference>
<protein>
    <submittedName>
        <fullName evidence="2">YrdB family protein</fullName>
    </submittedName>
</protein>
<dbReference type="InterPro" id="IPR021214">
    <property type="entry name" value="DUF2568"/>
</dbReference>
<proteinExistence type="predicted"/>
<dbReference type="Proteomes" id="UP001589710">
    <property type="component" value="Unassembled WGS sequence"/>
</dbReference>
<evidence type="ECO:0000256" key="1">
    <source>
        <dbReference type="SAM" id="Phobius"/>
    </source>
</evidence>
<dbReference type="RefSeq" id="WP_386143603.1">
    <property type="nucleotide sequence ID" value="NZ_BAAAXD010000030.1"/>
</dbReference>
<feature type="transmembrane region" description="Helical" evidence="1">
    <location>
        <begin position="12"/>
        <end position="30"/>
    </location>
</feature>
<feature type="transmembrane region" description="Helical" evidence="1">
    <location>
        <begin position="36"/>
        <end position="59"/>
    </location>
</feature>
<accession>A0ABV5R3X8</accession>
<organism evidence="2 3">
    <name type="scientific">Streptomyces yanii</name>
    <dbReference type="NCBI Taxonomy" id="78510"/>
    <lineage>
        <taxon>Bacteria</taxon>
        <taxon>Bacillati</taxon>
        <taxon>Actinomycetota</taxon>
        <taxon>Actinomycetes</taxon>
        <taxon>Kitasatosporales</taxon>
        <taxon>Streptomycetaceae</taxon>
        <taxon>Streptomyces</taxon>
    </lineage>
</organism>
<keyword evidence="1" id="KW-1133">Transmembrane helix</keyword>
<evidence type="ECO:0000313" key="3">
    <source>
        <dbReference type="Proteomes" id="UP001589710"/>
    </source>
</evidence>
<keyword evidence="1" id="KW-0812">Transmembrane</keyword>
<feature type="transmembrane region" description="Helical" evidence="1">
    <location>
        <begin position="66"/>
        <end position="87"/>
    </location>
</feature>
<keyword evidence="1" id="KW-0472">Membrane</keyword>
<keyword evidence="3" id="KW-1185">Reference proteome</keyword>
<reference evidence="2 3" key="1">
    <citation type="submission" date="2024-09" db="EMBL/GenBank/DDBJ databases">
        <authorList>
            <person name="Sun Q."/>
            <person name="Mori K."/>
        </authorList>
    </citation>
    <scope>NUCLEOTIDE SEQUENCE [LARGE SCALE GENOMIC DNA]</scope>
    <source>
        <strain evidence="2 3">JCM 3331</strain>
    </source>
</reference>
<dbReference type="Pfam" id="PF10823">
    <property type="entry name" value="DUF2568"/>
    <property type="match status" value="1"/>
</dbReference>
<sequence>MRGRPWFMANELLAFVIELAALACLSWWGFTVGGGAAARWLLGLGMPAVAIVLWGLFAAPRARVRLPLWGVLLVKAVVLGGGVYAVYRVGHPVAASVAGVVVVVNTGLAEFFRRRPAR</sequence>
<feature type="transmembrane region" description="Helical" evidence="1">
    <location>
        <begin position="93"/>
        <end position="112"/>
    </location>
</feature>
<name>A0ABV5R3X8_9ACTN</name>